<keyword evidence="1" id="KW-0732">Signal</keyword>
<dbReference type="Proteomes" id="UP000215931">
    <property type="component" value="Unassembled WGS sequence"/>
</dbReference>
<feature type="chain" id="PRO_5013193572" evidence="1">
    <location>
        <begin position="25"/>
        <end position="208"/>
    </location>
</feature>
<sequence>MGLVIPRAWLCAGLLIGLMMSATPMEKASADAVPGAMATGQRTSIPVGYMEFCRRQAAECRIRSGKIPPVLMTSGMEDKLASVTKLVNRSIKPVSDFAVHGTMEFWSYPVSAIGDCEDYVLLKRQMLNLEGISLSNLLITVVRKKDGEGHAVLTVKTDKGDYVLDNLNDDVKLWSETGYRFLKRQSSTHTGRWVAILEHPDLLVGAVD</sequence>
<organism evidence="2 3">
    <name type="scientific">Mesorhizobium wenxiniae</name>
    <dbReference type="NCBI Taxonomy" id="2014805"/>
    <lineage>
        <taxon>Bacteria</taxon>
        <taxon>Pseudomonadati</taxon>
        <taxon>Pseudomonadota</taxon>
        <taxon>Alphaproteobacteria</taxon>
        <taxon>Hyphomicrobiales</taxon>
        <taxon>Phyllobacteriaceae</taxon>
        <taxon>Mesorhizobium</taxon>
    </lineage>
</organism>
<dbReference type="AlphaFoldDB" id="A0A271KF32"/>
<proteinExistence type="predicted"/>
<dbReference type="RefSeq" id="WP_095519866.1">
    <property type="nucleotide sequence ID" value="NZ_NPKH01000023.1"/>
</dbReference>
<evidence type="ECO:0000313" key="3">
    <source>
        <dbReference type="Proteomes" id="UP000215931"/>
    </source>
</evidence>
<dbReference type="EMBL" id="NPKH01000023">
    <property type="protein sequence ID" value="PAP94388.1"/>
    <property type="molecule type" value="Genomic_DNA"/>
</dbReference>
<comment type="caution">
    <text evidence="2">The sequence shown here is derived from an EMBL/GenBank/DDBJ whole genome shotgun (WGS) entry which is preliminary data.</text>
</comment>
<dbReference type="Pfam" id="PF06035">
    <property type="entry name" value="Peptidase_C93"/>
    <property type="match status" value="1"/>
</dbReference>
<feature type="signal peptide" evidence="1">
    <location>
        <begin position="1"/>
        <end position="24"/>
    </location>
</feature>
<gene>
    <name evidence="2" type="ORF">CIT31_19075</name>
</gene>
<keyword evidence="3" id="KW-1185">Reference proteome</keyword>
<dbReference type="PANTHER" id="PTHR39327">
    <property type="match status" value="1"/>
</dbReference>
<accession>A0A271KF32</accession>
<dbReference type="InterPro" id="IPR010319">
    <property type="entry name" value="Transglutaminase-like_Cys_pept"/>
</dbReference>
<dbReference type="PANTHER" id="PTHR39327:SF1">
    <property type="entry name" value="BLR5470 PROTEIN"/>
    <property type="match status" value="1"/>
</dbReference>
<dbReference type="Gene3D" id="3.10.620.30">
    <property type="match status" value="1"/>
</dbReference>
<protein>
    <submittedName>
        <fullName evidence="2">Transglutaminase</fullName>
    </submittedName>
</protein>
<name>A0A271KF32_9HYPH</name>
<evidence type="ECO:0000313" key="2">
    <source>
        <dbReference type="EMBL" id="PAP94388.1"/>
    </source>
</evidence>
<evidence type="ECO:0000256" key="1">
    <source>
        <dbReference type="SAM" id="SignalP"/>
    </source>
</evidence>
<reference evidence="2 3" key="1">
    <citation type="submission" date="2017-08" db="EMBL/GenBank/DDBJ databases">
        <title>Mesorhizobium wenxinae sp. nov., a novel rhizobial species isolated from root nodules of chickpea (Cicer arietinum L.).</title>
        <authorList>
            <person name="Zhang J."/>
        </authorList>
    </citation>
    <scope>NUCLEOTIDE SEQUENCE [LARGE SCALE GENOMIC DNA]</scope>
    <source>
        <strain evidence="3">WYCCWR 10019</strain>
    </source>
</reference>
<dbReference type="OrthoDB" id="7206808at2"/>